<feature type="domain" description="Multidrug resistance protein MdtA-like C-terminal permuted SH3" evidence="9">
    <location>
        <begin position="330"/>
        <end position="387"/>
    </location>
</feature>
<dbReference type="FunFam" id="2.40.30.170:FF:000010">
    <property type="entry name" value="Efflux RND transporter periplasmic adaptor subunit"/>
    <property type="match status" value="1"/>
</dbReference>
<dbReference type="NCBIfam" id="TIGR01730">
    <property type="entry name" value="RND_mfp"/>
    <property type="match status" value="1"/>
</dbReference>
<evidence type="ECO:0000259" key="7">
    <source>
        <dbReference type="Pfam" id="PF25919"/>
    </source>
</evidence>
<dbReference type="EMBL" id="QJJG01000010">
    <property type="protein sequence ID" value="PXW44030.1"/>
    <property type="molecule type" value="Genomic_DNA"/>
</dbReference>
<dbReference type="InterPro" id="IPR051909">
    <property type="entry name" value="MFP_Cation_Efflux"/>
</dbReference>
<feature type="domain" description="CusB-like beta-barrel" evidence="8">
    <location>
        <begin position="247"/>
        <end position="324"/>
    </location>
</feature>
<dbReference type="InterPro" id="IPR058790">
    <property type="entry name" value="BSH_CusB"/>
</dbReference>
<dbReference type="PANTHER" id="PTHR30097:SF15">
    <property type="entry name" value="CATION EFFLUX SYSTEM PROTEIN CUSB"/>
    <property type="match status" value="1"/>
</dbReference>
<comment type="similarity">
    <text evidence="1">Belongs to the membrane fusion protein (MFP) (TC 8.A.1) family.</text>
</comment>
<evidence type="ECO:0000259" key="5">
    <source>
        <dbReference type="Pfam" id="PF19335"/>
    </source>
</evidence>
<dbReference type="Proteomes" id="UP000247485">
    <property type="component" value="Unassembled WGS sequence"/>
</dbReference>
<dbReference type="GO" id="GO:0060003">
    <property type="term" value="P:copper ion export"/>
    <property type="evidence" value="ECO:0007669"/>
    <property type="project" value="TreeGrafter"/>
</dbReference>
<dbReference type="GO" id="GO:0015679">
    <property type="term" value="P:plasma membrane copper ion transport"/>
    <property type="evidence" value="ECO:0007669"/>
    <property type="project" value="TreeGrafter"/>
</dbReference>
<dbReference type="InterPro" id="IPR042230">
    <property type="entry name" value="CusF_sf"/>
</dbReference>
<dbReference type="InterPro" id="IPR045800">
    <property type="entry name" value="HMBD"/>
</dbReference>
<dbReference type="InterPro" id="IPR021647">
    <property type="entry name" value="CusF_Ec"/>
</dbReference>
<evidence type="ECO:0000256" key="3">
    <source>
        <dbReference type="ARBA" id="ARBA00022729"/>
    </source>
</evidence>
<dbReference type="Gene3D" id="2.40.50.320">
    <property type="entry name" value="Copper binding periplasmic protein CusF"/>
    <property type="match status" value="1"/>
</dbReference>
<keyword evidence="4" id="KW-0406">Ion transport</keyword>
<dbReference type="SUPFAM" id="SSF111369">
    <property type="entry name" value="HlyD-like secretion proteins"/>
    <property type="match status" value="1"/>
</dbReference>
<evidence type="ECO:0000313" key="11">
    <source>
        <dbReference type="Proteomes" id="UP000247485"/>
    </source>
</evidence>
<dbReference type="Gene3D" id="2.40.30.170">
    <property type="match status" value="1"/>
</dbReference>
<dbReference type="AlphaFoldDB" id="A0A318FKL2"/>
<dbReference type="GO" id="GO:0016020">
    <property type="term" value="C:membrane"/>
    <property type="evidence" value="ECO:0007669"/>
    <property type="project" value="InterPro"/>
</dbReference>
<keyword evidence="2" id="KW-0813">Transport</keyword>
<gene>
    <name evidence="10" type="ORF">DET57_110144</name>
</gene>
<dbReference type="FunFam" id="2.40.420.20:FF:000003">
    <property type="entry name" value="Cation efflux system protein cusB"/>
    <property type="match status" value="1"/>
</dbReference>
<dbReference type="GO" id="GO:0046914">
    <property type="term" value="F:transition metal ion binding"/>
    <property type="evidence" value="ECO:0007669"/>
    <property type="project" value="TreeGrafter"/>
</dbReference>
<dbReference type="GO" id="GO:0022857">
    <property type="term" value="F:transmembrane transporter activity"/>
    <property type="evidence" value="ECO:0007669"/>
    <property type="project" value="InterPro"/>
</dbReference>
<dbReference type="InterPro" id="IPR058792">
    <property type="entry name" value="Beta-barrel_RND_2"/>
</dbReference>
<organism evidence="10 11">
    <name type="scientific">Klebsiella oxytoca</name>
    <dbReference type="NCBI Taxonomy" id="571"/>
    <lineage>
        <taxon>Bacteria</taxon>
        <taxon>Pseudomonadati</taxon>
        <taxon>Pseudomonadota</taxon>
        <taxon>Gammaproteobacteria</taxon>
        <taxon>Enterobacterales</taxon>
        <taxon>Enterobacteriaceae</taxon>
        <taxon>Klebsiella/Raoultella group</taxon>
        <taxon>Klebsiella</taxon>
    </lineage>
</organism>
<dbReference type="GO" id="GO:0030288">
    <property type="term" value="C:outer membrane-bounded periplasmic space"/>
    <property type="evidence" value="ECO:0007669"/>
    <property type="project" value="TreeGrafter"/>
</dbReference>
<evidence type="ECO:0000313" key="10">
    <source>
        <dbReference type="EMBL" id="PXW44030.1"/>
    </source>
</evidence>
<feature type="domain" description="CusB-like three alpha-helical bundle" evidence="6">
    <location>
        <begin position="162"/>
        <end position="210"/>
    </location>
</feature>
<evidence type="ECO:0000256" key="1">
    <source>
        <dbReference type="ARBA" id="ARBA00009477"/>
    </source>
</evidence>
<feature type="domain" description="CusB-like barrel-sandwich hybrid" evidence="7">
    <location>
        <begin position="126"/>
        <end position="242"/>
    </location>
</feature>
<reference evidence="10 11" key="1">
    <citation type="submission" date="2018-05" db="EMBL/GenBank/DDBJ databases">
        <title>Freshwater and sediment microbial communities from various areas in North America, analyzing microbe dynamics in response to fracking.</title>
        <authorList>
            <person name="Lamendella R."/>
        </authorList>
    </citation>
    <scope>NUCLEOTIDE SEQUENCE [LARGE SCALE GENOMIC DNA]</scope>
    <source>
        <strain evidence="10 11">67</strain>
    </source>
</reference>
<dbReference type="Gene3D" id="6.10.140.730">
    <property type="match status" value="1"/>
</dbReference>
<keyword evidence="3" id="KW-0732">Signal</keyword>
<proteinExistence type="inferred from homology"/>
<sequence>MKLKSVITLVALAVALAAAGGYWLGARKALTMANGGEEAVAGRTVLYWYDPMTPGTRFDKPGKSPFMDMDLVPRYADEGEGDNAGGVQISARQQQNLGVRTAKVSRQALALKLNAFGTVAIDERSVETVPALANGLIEKLYVNASQQFVKKNQALAELWIPQWAAAQQEYLAVRQLGDSGLTAAARGRLQLQFMPEAVIRSVERSGKPQTRMTVRAPNAGYVNKLDVRTGAQVTATQALFELASLDPVWIVIDYPENQASLLRLGSQVTATTSSWPGLTFQGKVSELLPDLEATTRTLKARVVLENPQHQLKPGMYLNVQLAEANQDRAVLTIPEEALIATGTSNRVLIADGEGHFRPVEVTAGRAQNGLVEIKSGLEEGQKVVTSGQFLIDSEASLRSALPQIAGQESAEAKTYSTRGVIKVLNDESVTIEHQPVPELKWPAMTMDFAITPQQRQQIRLGESVMFSFSMTDDGAQVTSIMPMPGAKEQP</sequence>
<accession>A0A318FKL2</accession>
<name>A0A318FKL2_KLEOX</name>
<dbReference type="Pfam" id="PF25919">
    <property type="entry name" value="BSH_CusB"/>
    <property type="match status" value="1"/>
</dbReference>
<dbReference type="PANTHER" id="PTHR30097">
    <property type="entry name" value="CATION EFFLUX SYSTEM PROTEIN CUSB"/>
    <property type="match status" value="1"/>
</dbReference>
<protein>
    <submittedName>
        <fullName evidence="10">Cu(I)/Ag(I) efflux system membrane fusion protein</fullName>
    </submittedName>
</protein>
<dbReference type="Pfam" id="PF11604">
    <property type="entry name" value="CusF_Ec"/>
    <property type="match status" value="1"/>
</dbReference>
<dbReference type="Pfam" id="PF25954">
    <property type="entry name" value="Beta-barrel_RND_2"/>
    <property type="match status" value="1"/>
</dbReference>
<dbReference type="InterPro" id="IPR058791">
    <property type="entry name" value="3HB_CusB"/>
</dbReference>
<dbReference type="Pfam" id="PF25869">
    <property type="entry name" value="3HB_CusB"/>
    <property type="match status" value="1"/>
</dbReference>
<evidence type="ECO:0000259" key="6">
    <source>
        <dbReference type="Pfam" id="PF25869"/>
    </source>
</evidence>
<dbReference type="Pfam" id="PF25967">
    <property type="entry name" value="RND-MFP_C"/>
    <property type="match status" value="1"/>
</dbReference>
<evidence type="ECO:0000256" key="2">
    <source>
        <dbReference type="ARBA" id="ARBA00022448"/>
    </source>
</evidence>
<dbReference type="InterPro" id="IPR006143">
    <property type="entry name" value="RND_pump_MFP"/>
</dbReference>
<dbReference type="InterPro" id="IPR058627">
    <property type="entry name" value="MdtA-like_C"/>
</dbReference>
<dbReference type="RefSeq" id="WP_110274733.1">
    <property type="nucleotide sequence ID" value="NZ_QJJG01000010.1"/>
</dbReference>
<dbReference type="Pfam" id="PF19335">
    <property type="entry name" value="HMBD"/>
    <property type="match status" value="1"/>
</dbReference>
<dbReference type="Gene3D" id="2.40.420.20">
    <property type="match status" value="1"/>
</dbReference>
<comment type="caution">
    <text evidence="10">The sequence shown here is derived from an EMBL/GenBank/DDBJ whole genome shotgun (WGS) entry which is preliminary data.</text>
</comment>
<evidence type="ECO:0000259" key="9">
    <source>
        <dbReference type="Pfam" id="PF25967"/>
    </source>
</evidence>
<evidence type="ECO:0000256" key="4">
    <source>
        <dbReference type="ARBA" id="ARBA00023065"/>
    </source>
</evidence>
<feature type="domain" description="Heavy metal binding" evidence="5">
    <location>
        <begin position="47"/>
        <end position="73"/>
    </location>
</feature>
<evidence type="ECO:0000259" key="8">
    <source>
        <dbReference type="Pfam" id="PF25954"/>
    </source>
</evidence>